<keyword evidence="14" id="KW-0961">Cell wall biogenesis/degradation</keyword>
<dbReference type="PANTHER" id="PTHR32282">
    <property type="entry name" value="BINDING PROTEIN TRANSPEPTIDASE, PUTATIVE-RELATED"/>
    <property type="match status" value="1"/>
</dbReference>
<evidence type="ECO:0000256" key="13">
    <source>
        <dbReference type="ARBA" id="ARBA00023268"/>
    </source>
</evidence>
<evidence type="ECO:0000256" key="3">
    <source>
        <dbReference type="ARBA" id="ARBA00007739"/>
    </source>
</evidence>
<keyword evidence="4" id="KW-1003">Cell membrane</keyword>
<dbReference type="GO" id="GO:0006508">
    <property type="term" value="P:proteolysis"/>
    <property type="evidence" value="ECO:0007669"/>
    <property type="project" value="UniProtKB-KW"/>
</dbReference>
<dbReference type="GO" id="GO:0030288">
    <property type="term" value="C:outer membrane-bounded periplasmic space"/>
    <property type="evidence" value="ECO:0007669"/>
    <property type="project" value="TreeGrafter"/>
</dbReference>
<dbReference type="GO" id="GO:0009002">
    <property type="term" value="F:serine-type D-Ala-D-Ala carboxypeptidase activity"/>
    <property type="evidence" value="ECO:0007669"/>
    <property type="project" value="UniProtKB-EC"/>
</dbReference>
<reference evidence="19 20" key="1">
    <citation type="journal article" date="2016" name="Nat. Commun.">
        <title>Thousands of microbial genomes shed light on interconnected biogeochemical processes in an aquifer system.</title>
        <authorList>
            <person name="Anantharaman K."/>
            <person name="Brown C.T."/>
            <person name="Hug L.A."/>
            <person name="Sharon I."/>
            <person name="Castelle C.J."/>
            <person name="Probst A.J."/>
            <person name="Thomas B.C."/>
            <person name="Singh A."/>
            <person name="Wilkins M.J."/>
            <person name="Karaoz U."/>
            <person name="Brodie E.L."/>
            <person name="Williams K.H."/>
            <person name="Hubbard S.S."/>
            <person name="Banfield J.F."/>
        </authorList>
    </citation>
    <scope>NUCLEOTIDE SEQUENCE [LARGE SCALE GENOMIC DNA]</scope>
</reference>
<dbReference type="Gene3D" id="1.10.3810.10">
    <property type="entry name" value="Biosynthetic peptidoglycan transglycosylase-like"/>
    <property type="match status" value="1"/>
</dbReference>
<dbReference type="SUPFAM" id="SSF53955">
    <property type="entry name" value="Lysozyme-like"/>
    <property type="match status" value="1"/>
</dbReference>
<evidence type="ECO:0000256" key="16">
    <source>
        <dbReference type="ARBA" id="ARBA00049902"/>
    </source>
</evidence>
<dbReference type="GO" id="GO:0071555">
    <property type="term" value="P:cell wall organization"/>
    <property type="evidence" value="ECO:0007669"/>
    <property type="project" value="UniProtKB-KW"/>
</dbReference>
<evidence type="ECO:0000259" key="17">
    <source>
        <dbReference type="Pfam" id="PF00905"/>
    </source>
</evidence>
<dbReference type="SUPFAM" id="SSF56601">
    <property type="entry name" value="beta-lactamase/transpeptidase-like"/>
    <property type="match status" value="1"/>
</dbReference>
<evidence type="ECO:0000256" key="12">
    <source>
        <dbReference type="ARBA" id="ARBA00023136"/>
    </source>
</evidence>
<comment type="similarity">
    <text evidence="3">In the N-terminal section; belongs to the glycosyltransferase 51 family.</text>
</comment>
<dbReference type="GO" id="GO:0008360">
    <property type="term" value="P:regulation of cell shape"/>
    <property type="evidence" value="ECO:0007669"/>
    <property type="project" value="UniProtKB-KW"/>
</dbReference>
<keyword evidence="5" id="KW-0121">Carboxypeptidase</keyword>
<dbReference type="Proteomes" id="UP000185809">
    <property type="component" value="Unassembled WGS sequence"/>
</dbReference>
<comment type="catalytic activity">
    <reaction evidence="15">
        <text>Preferential cleavage: (Ac)2-L-Lys-D-Ala-|-D-Ala. Also transpeptidation of peptidyl-alanyl moieties that are N-acyl substituents of D-alanine.</text>
        <dbReference type="EC" id="3.4.16.4"/>
    </reaction>
</comment>
<name>A0A1F6WZU6_9BACT</name>
<feature type="domain" description="Penicillin-binding protein transpeptidase" evidence="17">
    <location>
        <begin position="325"/>
        <end position="613"/>
    </location>
</feature>
<keyword evidence="13" id="KW-0511">Multifunctional enzyme</keyword>
<keyword evidence="11" id="KW-0573">Peptidoglycan synthesis</keyword>
<dbReference type="GO" id="GO:0009252">
    <property type="term" value="P:peptidoglycan biosynthetic process"/>
    <property type="evidence" value="ECO:0007669"/>
    <property type="project" value="UniProtKB-KW"/>
</dbReference>
<keyword evidence="9" id="KW-0378">Hydrolase</keyword>
<dbReference type="InterPro" id="IPR013783">
    <property type="entry name" value="Ig-like_fold"/>
</dbReference>
<dbReference type="GO" id="GO:0008955">
    <property type="term" value="F:peptidoglycan glycosyltransferase activity"/>
    <property type="evidence" value="ECO:0007669"/>
    <property type="project" value="UniProtKB-EC"/>
</dbReference>
<evidence type="ECO:0000256" key="1">
    <source>
        <dbReference type="ARBA" id="ARBA00004236"/>
    </source>
</evidence>
<evidence type="ECO:0000256" key="4">
    <source>
        <dbReference type="ARBA" id="ARBA00022475"/>
    </source>
</evidence>
<evidence type="ECO:0000256" key="6">
    <source>
        <dbReference type="ARBA" id="ARBA00022670"/>
    </source>
</evidence>
<dbReference type="GO" id="GO:0005886">
    <property type="term" value="C:plasma membrane"/>
    <property type="evidence" value="ECO:0007669"/>
    <property type="project" value="UniProtKB-SubCell"/>
</dbReference>
<evidence type="ECO:0000256" key="2">
    <source>
        <dbReference type="ARBA" id="ARBA00007090"/>
    </source>
</evidence>
<dbReference type="InterPro" id="IPR001264">
    <property type="entry name" value="Glyco_trans_51"/>
</dbReference>
<keyword evidence="8" id="KW-0808">Transferase</keyword>
<evidence type="ECO:0000256" key="11">
    <source>
        <dbReference type="ARBA" id="ARBA00022984"/>
    </source>
</evidence>
<gene>
    <name evidence="19" type="ORF">A2995_01580</name>
</gene>
<sequence length="835" mass="94340">MKRVRRLIIKLILLCLILFLLGTGVLLFWVSTAQIPSFDSFEDIKVAQSTKIYDRTGETLLFDIHQNIKRTVVPFEDMGINIKNATVAIEDSEFYQHRGIRVKAILRAILVNLSKRKLSQGGSTITQQIIKNTLLTSERTITRKLKEWILSLKIERVMSKEDILEIYLNEAPYGGNIYGVDEASREFFGKKPTELTLAEASYLAAIPKAPTYYSPYGENKDQLNNRKNLVLTRMLELNFINEEEYQNAKNEVVEFLSEQPIGIQAPHFVFFIREYLEEKYGKEVVEEGGLRVITTLDYNLQKKAEEIVLKYALENEEKYNASNASLVAINPKTGEILVMVGSRNYFDEKIDGKFNVATAQRQPGSSFKPFVYATAFKKGYTPNSIVFDVPTEFFVGCDSFGKALPGYNQNRCYHPENYDGLYKGPTTLRDGLAQSRNVPSVKLLYLVGINDSIKTAFDMGIKTLTDPNRYGLTLVLGGGEVKLLDMTSAYGVFATGGVRHPYQSILRVEDADGLVLEEYQDKPVKVLEKNIALLISDILSDNEARAPLFGSRSFMYFEGRAVAGKTGTTDKSRDGWLIGYTPSVVVGVWSGNNDNSPMKKGSSVSGDLWHDFMQEALNNLPIEGFEEPEIQNNLSTLKPVLRGVWLGGESFLIDTISNKLATEYTPLETVKEVVITNVHTILQWVDKKNPLGPPPEDPTDDSQFFHWEEPVQQWWELNKNKYPIISLNNIPTDYDNVHTLENKPVVTIIKPGDSIIYNLNEKITVETSHQEKYPIQRVDFFVNNIYLGSDKTEPFSLSFAPVEISNIQPQNEVRVVAYDGVFNNSQTTVGFRVSF</sequence>
<evidence type="ECO:0000259" key="18">
    <source>
        <dbReference type="Pfam" id="PF00912"/>
    </source>
</evidence>
<proteinExistence type="inferred from homology"/>
<keyword evidence="10" id="KW-0133">Cell shape</keyword>
<dbReference type="Gene3D" id="2.60.40.10">
    <property type="entry name" value="Immunoglobulins"/>
    <property type="match status" value="1"/>
</dbReference>
<dbReference type="InterPro" id="IPR023346">
    <property type="entry name" value="Lysozyme-like_dom_sf"/>
</dbReference>
<evidence type="ECO:0000256" key="7">
    <source>
        <dbReference type="ARBA" id="ARBA00022676"/>
    </source>
</evidence>
<dbReference type="NCBIfam" id="TIGR02074">
    <property type="entry name" value="PBP_1a_fam"/>
    <property type="match status" value="1"/>
</dbReference>
<keyword evidence="12" id="KW-0472">Membrane</keyword>
<dbReference type="InterPro" id="IPR036950">
    <property type="entry name" value="PBP_transglycosylase"/>
</dbReference>
<evidence type="ECO:0000256" key="9">
    <source>
        <dbReference type="ARBA" id="ARBA00022801"/>
    </source>
</evidence>
<evidence type="ECO:0000256" key="15">
    <source>
        <dbReference type="ARBA" id="ARBA00034000"/>
    </source>
</evidence>
<feature type="domain" description="Glycosyl transferase family 51" evidence="18">
    <location>
        <begin position="63"/>
        <end position="234"/>
    </location>
</feature>
<dbReference type="PANTHER" id="PTHR32282:SF11">
    <property type="entry name" value="PENICILLIN-BINDING PROTEIN 1B"/>
    <property type="match status" value="1"/>
</dbReference>
<dbReference type="Pfam" id="PF17957">
    <property type="entry name" value="Big_7"/>
    <property type="match status" value="1"/>
</dbReference>
<evidence type="ECO:0000313" key="19">
    <source>
        <dbReference type="EMBL" id="OGI87419.1"/>
    </source>
</evidence>
<keyword evidence="7" id="KW-0328">Glycosyltransferase</keyword>
<dbReference type="GO" id="GO:0008658">
    <property type="term" value="F:penicillin binding"/>
    <property type="evidence" value="ECO:0007669"/>
    <property type="project" value="InterPro"/>
</dbReference>
<evidence type="ECO:0000313" key="20">
    <source>
        <dbReference type="Proteomes" id="UP000185809"/>
    </source>
</evidence>
<comment type="similarity">
    <text evidence="2">In the C-terminal section; belongs to the transpeptidase family.</text>
</comment>
<dbReference type="Pfam" id="PF00912">
    <property type="entry name" value="Transgly"/>
    <property type="match status" value="1"/>
</dbReference>
<evidence type="ECO:0000256" key="8">
    <source>
        <dbReference type="ARBA" id="ARBA00022679"/>
    </source>
</evidence>
<dbReference type="Pfam" id="PF00905">
    <property type="entry name" value="Transpeptidase"/>
    <property type="match status" value="1"/>
</dbReference>
<dbReference type="InterPro" id="IPR050396">
    <property type="entry name" value="Glycosyltr_51/Transpeptidase"/>
</dbReference>
<evidence type="ECO:0000256" key="14">
    <source>
        <dbReference type="ARBA" id="ARBA00023316"/>
    </source>
</evidence>
<organism evidence="19 20">
    <name type="scientific">Candidatus Nomurabacteria bacterium RIFCSPLOWO2_01_FULL_33_24</name>
    <dbReference type="NCBI Taxonomy" id="1801765"/>
    <lineage>
        <taxon>Bacteria</taxon>
        <taxon>Candidatus Nomuraibacteriota</taxon>
    </lineage>
</organism>
<protein>
    <submittedName>
        <fullName evidence="19">Uncharacterized protein</fullName>
    </submittedName>
</protein>
<accession>A0A1F6WZU6</accession>
<dbReference type="Gene3D" id="3.40.710.10">
    <property type="entry name" value="DD-peptidase/beta-lactamase superfamily"/>
    <property type="match status" value="1"/>
</dbReference>
<evidence type="ECO:0000256" key="10">
    <source>
        <dbReference type="ARBA" id="ARBA00022960"/>
    </source>
</evidence>
<dbReference type="AlphaFoldDB" id="A0A1F6WZU6"/>
<comment type="caution">
    <text evidence="19">The sequence shown here is derived from an EMBL/GenBank/DDBJ whole genome shotgun (WGS) entry which is preliminary data.</text>
</comment>
<comment type="subcellular location">
    <subcellularLocation>
        <location evidence="1">Cell membrane</location>
    </subcellularLocation>
</comment>
<comment type="catalytic activity">
    <reaction evidence="16">
        <text>[GlcNAc-(1-&gt;4)-Mur2Ac(oyl-L-Ala-gamma-D-Glu-L-Lys-D-Ala-D-Ala)](n)-di-trans,octa-cis-undecaprenyl diphosphate + beta-D-GlcNAc-(1-&gt;4)-Mur2Ac(oyl-L-Ala-gamma-D-Glu-L-Lys-D-Ala-D-Ala)-di-trans,octa-cis-undecaprenyl diphosphate = [GlcNAc-(1-&gt;4)-Mur2Ac(oyl-L-Ala-gamma-D-Glu-L-Lys-D-Ala-D-Ala)](n+1)-di-trans,octa-cis-undecaprenyl diphosphate + di-trans,octa-cis-undecaprenyl diphosphate + H(+)</text>
        <dbReference type="Rhea" id="RHEA:23708"/>
        <dbReference type="Rhea" id="RHEA-COMP:9602"/>
        <dbReference type="Rhea" id="RHEA-COMP:9603"/>
        <dbReference type="ChEBI" id="CHEBI:15378"/>
        <dbReference type="ChEBI" id="CHEBI:58405"/>
        <dbReference type="ChEBI" id="CHEBI:60033"/>
        <dbReference type="ChEBI" id="CHEBI:78435"/>
        <dbReference type="EC" id="2.4.99.28"/>
    </reaction>
</comment>
<evidence type="ECO:0000256" key="5">
    <source>
        <dbReference type="ARBA" id="ARBA00022645"/>
    </source>
</evidence>
<keyword evidence="6" id="KW-0645">Protease</keyword>
<dbReference type="InterPro" id="IPR001460">
    <property type="entry name" value="PCN-bd_Tpept"/>
</dbReference>
<dbReference type="FunFam" id="1.10.3810.10:FF:000001">
    <property type="entry name" value="Penicillin-binding protein 1A"/>
    <property type="match status" value="1"/>
</dbReference>
<dbReference type="EMBL" id="MFUP01000013">
    <property type="protein sequence ID" value="OGI87419.1"/>
    <property type="molecule type" value="Genomic_DNA"/>
</dbReference>
<dbReference type="InterPro" id="IPR012338">
    <property type="entry name" value="Beta-lactam/transpept-like"/>
</dbReference>